<evidence type="ECO:0000259" key="1">
    <source>
        <dbReference type="SMART" id="SM01003"/>
    </source>
</evidence>
<name>A0A838AGX4_9PSEU</name>
<dbReference type="Proteomes" id="UP000582974">
    <property type="component" value="Unassembled WGS sequence"/>
</dbReference>
<dbReference type="GO" id="GO:0005886">
    <property type="term" value="C:plasma membrane"/>
    <property type="evidence" value="ECO:0007669"/>
    <property type="project" value="TreeGrafter"/>
</dbReference>
<dbReference type="GO" id="GO:0006524">
    <property type="term" value="P:alanine catabolic process"/>
    <property type="evidence" value="ECO:0007669"/>
    <property type="project" value="TreeGrafter"/>
</dbReference>
<evidence type="ECO:0000313" key="3">
    <source>
        <dbReference type="Proteomes" id="UP000582974"/>
    </source>
</evidence>
<dbReference type="EMBL" id="JACCKD010000012">
    <property type="protein sequence ID" value="MBA0128318.1"/>
    <property type="molecule type" value="Genomic_DNA"/>
</dbReference>
<reference evidence="2 3" key="1">
    <citation type="submission" date="2020-07" db="EMBL/GenBank/DDBJ databases">
        <title>Genome of Haloechinothrix sp.</title>
        <authorList>
            <person name="Tang S.-K."/>
            <person name="Yang L."/>
            <person name="Zhu W.-Y."/>
        </authorList>
    </citation>
    <scope>NUCLEOTIDE SEQUENCE [LARGE SCALE GENOMIC DNA]</scope>
    <source>
        <strain evidence="2 3">YIM 98757</strain>
    </source>
</reference>
<dbReference type="GO" id="GO:0000286">
    <property type="term" value="F:alanine dehydrogenase activity"/>
    <property type="evidence" value="ECO:0007669"/>
    <property type="project" value="TreeGrafter"/>
</dbReference>
<dbReference type="PANTHER" id="PTHR42795:SF1">
    <property type="entry name" value="ALANINE DEHYDROGENASE"/>
    <property type="match status" value="1"/>
</dbReference>
<dbReference type="SUPFAM" id="SSF52283">
    <property type="entry name" value="Formate/glycerate dehydrogenase catalytic domain-like"/>
    <property type="match status" value="1"/>
</dbReference>
<keyword evidence="3" id="KW-1185">Reference proteome</keyword>
<dbReference type="InterPro" id="IPR007886">
    <property type="entry name" value="AlaDH/PNT_N"/>
</dbReference>
<dbReference type="AlphaFoldDB" id="A0A838AGX4"/>
<dbReference type="Gene3D" id="3.40.50.720">
    <property type="entry name" value="NAD(P)-binding Rossmann-like Domain"/>
    <property type="match status" value="1"/>
</dbReference>
<comment type="caution">
    <text evidence="2">The sequence shown here is derived from an EMBL/GenBank/DDBJ whole genome shotgun (WGS) entry which is preliminary data.</text>
</comment>
<feature type="non-terminal residue" evidence="2">
    <location>
        <position position="94"/>
    </location>
</feature>
<dbReference type="Pfam" id="PF05222">
    <property type="entry name" value="AlaDh_PNT_N"/>
    <property type="match status" value="1"/>
</dbReference>
<dbReference type="PANTHER" id="PTHR42795">
    <property type="entry name" value="ALANINE DEHYDROGENASE"/>
    <property type="match status" value="1"/>
</dbReference>
<proteinExistence type="predicted"/>
<evidence type="ECO:0000313" key="2">
    <source>
        <dbReference type="EMBL" id="MBA0128318.1"/>
    </source>
</evidence>
<gene>
    <name evidence="2" type="ORF">H0B56_22465</name>
</gene>
<sequence length="94" mass="9376">MESVVSVGVVAEGVAGECRVALVPGMVERLVRRGVGVIVASGAGVGAFVSDEAFVAAGARVGDPWEADVVVCVRAPGEAEVARARPGTVVVGFL</sequence>
<organism evidence="2 3">
    <name type="scientific">Haloechinothrix aidingensis</name>
    <dbReference type="NCBI Taxonomy" id="2752311"/>
    <lineage>
        <taxon>Bacteria</taxon>
        <taxon>Bacillati</taxon>
        <taxon>Actinomycetota</taxon>
        <taxon>Actinomycetes</taxon>
        <taxon>Pseudonocardiales</taxon>
        <taxon>Pseudonocardiaceae</taxon>
        <taxon>Haloechinothrix</taxon>
    </lineage>
</organism>
<dbReference type="SMART" id="SM01003">
    <property type="entry name" value="AlaDh_PNT_N"/>
    <property type="match status" value="1"/>
</dbReference>
<accession>A0A838AGX4</accession>
<feature type="domain" description="Alanine dehydrogenase/pyridine nucleotide transhydrogenase N-terminal" evidence="1">
    <location>
        <begin position="8"/>
        <end position="94"/>
    </location>
</feature>
<protein>
    <submittedName>
        <fullName evidence="2">NAD(P)(+) transhydrogenase (Re/Si-specific) subunit alpha</fullName>
    </submittedName>
</protein>